<organism evidence="2 3">
    <name type="scientific">Mycolicibacterium hassiacum (strain DSM 44199 / CIP 105218 / JCM 12690 / 3849)</name>
    <name type="common">Mycobacterium hassiacum</name>
    <dbReference type="NCBI Taxonomy" id="1122247"/>
    <lineage>
        <taxon>Bacteria</taxon>
        <taxon>Bacillati</taxon>
        <taxon>Actinomycetota</taxon>
        <taxon>Actinomycetes</taxon>
        <taxon>Mycobacteriales</taxon>
        <taxon>Mycobacteriaceae</taxon>
        <taxon>Mycolicibacterium</taxon>
    </lineage>
</organism>
<sequence length="169" mass="17899">MAVAIPVVAGCQASVGTGGFDYAQLEQAITDELNANYKELDRQVSGVDCPRQQQTPEAGDTFVCKADLDGNPVRVQVTIAEGEAEGEGKADFKTMDKVFDLQRTAADLEGQISAQVGFPVTVTCGDGLKIVEIAQSFECEAADPQGDTRTVRVTVGPVGGEDSWEIVEQ</sequence>
<dbReference type="OrthoDB" id="5244388at2"/>
<keyword evidence="3" id="KW-1185">Reference proteome</keyword>
<dbReference type="InterPro" id="IPR025637">
    <property type="entry name" value="DUF4333"/>
</dbReference>
<dbReference type="Proteomes" id="UP000006265">
    <property type="component" value="Unassembled WGS sequence"/>
</dbReference>
<protein>
    <recommendedName>
        <fullName evidence="1">DUF4333 domain-containing protein</fullName>
    </recommendedName>
</protein>
<dbReference type="STRING" id="1122247.GCA_000379865_03934"/>
<accession>K5BKI2</accession>
<dbReference type="EMBL" id="AMRA01000027">
    <property type="protein sequence ID" value="EKF24909.1"/>
    <property type="molecule type" value="Genomic_DNA"/>
</dbReference>
<dbReference type="eggNOG" id="ENOG5030M9P">
    <property type="taxonomic scope" value="Bacteria"/>
</dbReference>
<feature type="domain" description="DUF4333" evidence="1">
    <location>
        <begin position="7"/>
        <end position="80"/>
    </location>
</feature>
<name>K5BKI2_MYCHD</name>
<evidence type="ECO:0000259" key="1">
    <source>
        <dbReference type="Pfam" id="PF14230"/>
    </source>
</evidence>
<proteinExistence type="predicted"/>
<reference evidence="2 3" key="1">
    <citation type="journal article" date="2012" name="J. Bacteriol.">
        <title>Genome sequence of Mycobacterium hassiacum DSM 44199, a rare source of heat-stable mycobacterial proteins.</title>
        <authorList>
            <person name="Tiago I."/>
            <person name="Maranha A."/>
            <person name="Mendes V."/>
            <person name="Alarico S."/>
            <person name="Moynihan P.J."/>
            <person name="Clarke A.J."/>
            <person name="Macedo-Ribeiro S."/>
            <person name="Pereira P.J."/>
            <person name="Empadinhas N."/>
        </authorList>
    </citation>
    <scope>NUCLEOTIDE SEQUENCE [LARGE SCALE GENOMIC DNA]</scope>
    <source>
        <strain evidence="3">DSM 44199 / CIP 105218 / JCM 12690 / 3849</strain>
    </source>
</reference>
<dbReference type="AlphaFoldDB" id="K5BKI2"/>
<gene>
    <name evidence="2" type="ORF">C731_1084</name>
</gene>
<evidence type="ECO:0000313" key="3">
    <source>
        <dbReference type="Proteomes" id="UP000006265"/>
    </source>
</evidence>
<comment type="caution">
    <text evidence="2">The sequence shown here is derived from an EMBL/GenBank/DDBJ whole genome shotgun (WGS) entry which is preliminary data.</text>
</comment>
<dbReference type="Pfam" id="PF14230">
    <property type="entry name" value="DUF4333"/>
    <property type="match status" value="1"/>
</dbReference>
<dbReference type="PATRIC" id="fig|1122247.3.peg.1042"/>
<evidence type="ECO:0000313" key="2">
    <source>
        <dbReference type="EMBL" id="EKF24909.1"/>
    </source>
</evidence>